<reference evidence="11 12" key="1">
    <citation type="journal article" date="2020" name="Front. Microbiol.">
        <title>Genetic Organization of the aprX-lipA2 Operon Affects the Proteolytic Potential of Pseudomonas Species in Milk.</title>
        <authorList>
            <person name="Maier C."/>
            <person name="Huptas C."/>
            <person name="von Neubeck M."/>
            <person name="Scherer S."/>
            <person name="Wenning M."/>
            <person name="Lucking G."/>
        </authorList>
    </citation>
    <scope>NUCLEOTIDE SEQUENCE [LARGE SCALE GENOMIC DNA]</scope>
    <source>
        <strain evidence="10 12">WS 5404</strain>
        <strain evidence="9 11">WS 5405</strain>
    </source>
</reference>
<dbReference type="PANTHER" id="PTHR48051">
    <property type="match status" value="1"/>
</dbReference>
<accession>A0A219A162</accession>
<dbReference type="RefSeq" id="WP_057709621.1">
    <property type="nucleotide sequence ID" value="NZ_JAAQYH010000005.1"/>
</dbReference>
<protein>
    <recommendedName>
        <fullName evidence="2">RING-type E3 ubiquitin transferase</fullName>
        <ecNumber evidence="2">2.3.2.27</ecNumber>
    </recommendedName>
</protein>
<dbReference type="GO" id="GO:0005737">
    <property type="term" value="C:cytoplasm"/>
    <property type="evidence" value="ECO:0007669"/>
    <property type="project" value="TreeGrafter"/>
</dbReference>
<keyword evidence="7" id="KW-0175">Coiled coil</keyword>
<dbReference type="SMART" id="SM00369">
    <property type="entry name" value="LRR_TYP"/>
    <property type="match status" value="6"/>
</dbReference>
<comment type="PTM">
    <text evidence="6">Ubiquitinated in the presence of host E1 ubiquitin-activating enzyme, E2 ubiquitin-conjugating enzyme and ubiquitin.</text>
</comment>
<proteinExistence type="inferred from homology"/>
<keyword evidence="4" id="KW-0677">Repeat</keyword>
<dbReference type="EC" id="2.3.2.27" evidence="2"/>
<keyword evidence="3" id="KW-0433">Leucine-rich repeat</keyword>
<sequence length="2315" mass="259720">MPDATFTADLRGVHYDFLKQRVPSWFLEGTTQRQEELGQHEMDIPSWYLAATHQDKTALAAQHTRFRETLNSIEAHLGQIDDILAFAEQPLKDALKKQFNLELDVRNVFFVRKYAYKGARDDFYGAFVFDQQNDPSLTHTYRGVSLLEAALANFEADEEQPSPCNDCQLITRWNPDNPHIIATFAAVSAHAVAIKPHEFAKLCRSLDLGAQYHKHIKEVVEPDAAQEREALEQVLEEHQRQQLALSIEIARLQLNGALSADAYQMLKQVVAGSGTPKLAGKPVTYAALKVLDSVLVGPLLIGPDRAHSDRTERLVVYIPGDPQQPVKEYASSGEFMVDLRMRLHSASYRRFFSRFVPVREQGGFFARFNRLYQPADNDNGGTDYPLRKALVHLPMDEFLLSGDLWQRSRQAHIRKILSDARAVAVPTEDEDRKARLERLESFFDAAVSVFNLAAFVVPGLGPIMLAVGASQMCYEVFEGIEAYGQGEPRQMWAHFASVALNVAFIATGAKVLPAIKWQSAVDHLKPVTMPSGKQVLWNPDLAPYASPVKPAPEAKANALGLYNHDGQQLLAFEDAHYQVRQDPHTGDYRIQHPTRLDAYAPELEHNHNGVWTHELEEPLTWDESTLLKRLGLAEQADPLRISGVDTDVLRQAAVHHEPLPLLLEDTLKRFQLHQQLTTFVEQIKSSDPLVYSKAEPALQFDLLQRRGLLPDNVALKVIGPQGEVLWEAADAPASASKRVMVVTESAMAQGRLLRELLYTLQGVDPLLKEFPGSPEESLEVRAGKLRHYLGDAVDTLKGPLLEQRYQVLNPTTDADVQRLLDTYPALPTAVAERVLQGATTDQLQAFRNTRRLPEPLATQARWCAQETRVARAYEGLHLDTLTHLDSQRLALRTLETLPGWHRGSRIELRQYSAEGTVLDAIGSPDFPHKRTLVLLERGDFQASMPGDFYSAIWEQLPLDERQRLGLSSAAELKQTIQRSPLPREPLRTVLEENPLRKPDYDPMARLLGGAPGVRQLLRTAGSVLRSPAERVRRLFPTFSDEQVTAFIESLGTDVRGELASRELEYRTLKKTLKVWAQAKGPRALAPYSEEWRVSEEIKRCWRRETGNQLHIRLPRDSLYWVDLPGIKGGFDHVRELVLSNVKWGGHSSALFLENFTELNSLSITGAEMTELPAVIGDMKQLTSLKLHANGLQLTERSAGLLSDLNALQVLDLSSNPLGVTPDFSGMPHLRELNLFWTRIERWPSGLREQAGLERLDLRQNRLQQVPQDNLVPPADQLEAVARINNVTLLEDNRFPPDYWKTFDKYWQDLAQSRPDLLQGALEGAFDSKNPRIEKVVYMYPEYSVQKARALIWSWGEGAEAQLNRLWQEHSVLLRQLNGWLFSGGGERQRYVRVGERANDAGSLRDRHHAWERILRCWRQDTPQQLTNDGEPFGLELNLSDLNLPSLPDLDADFSHVGSLKLSNMNLRTSPEGFLARFRGVRWLDLSNNQLRELPPAVGQMHGLTRLSLQNNRIRLTADSAAILSSRITLKALVLNSNPLSRAPDFSQMTNLHSLGMGATGLDTWPTGLDELPLLDMVYLRGNNISTLPDALVAPSDEQLEQTLRVTRVTDLGLNPLSADTRQRINAYGDRLTATERAANRLVASVTSAVDGPVELHGADAPFRRWSTGFSTEQLAQRRLQWSTLRALPGSDGFFEVLRDLEIAPAGLEDLQRRIWEVIDGITQNSNESEQLRKEMFEWAGRAACCDRAALTFSNLEILLMTHNAKALALDSTQGAALLKLSKGLFRLDELEKIALEDIDQRRAAITAREGLTPTQRERALRAVEEVEVRMAYRHELKDRLELPGQPQHARFAHFGNVTQEMLDAAYLRVLSLDNSAQELQAMLARDFWKDYVANKYRAQFEAQNDPHHDQMEALQRDFEAGTLPRASYDTKVKALQAQFEIEEAQLIERLSRDEVAQALVPTASLEVLVESAGPGLQLSQAQAIDFNGKRYFVASMPDAGDGEHYVLWVQAADNPLRLTSSAIVAKPDVNGVWRRRGLAGGMVQPGSDDEFVDASESMPVKPYTTAELSYMRREVHFTANPNPVGSYIRANNGKYPLRDYQGRPIRIRSLERQVTLDSGTQYTSAQVKPYIQFEGYEHVGARYEAQLQLRTFTAQDVKVPGEKALIGQSMVVANRRIAKGEIVGVYGGTVLPSGIFGEGGQTYTMKVGSQRVAQGNSLVELPIHLSGDNILSRINTHFEYDDNGKPLRQAPGGYNVETVGFDVEADMWLGVGPGAQVKRKPFILNALFATEAIAAGTELRMDYQYTEGMIKKQFA</sequence>
<keyword evidence="5" id="KW-0843">Virulence</keyword>
<dbReference type="Gene3D" id="3.80.10.10">
    <property type="entry name" value="Ribonuclease Inhibitor"/>
    <property type="match status" value="2"/>
</dbReference>
<evidence type="ECO:0000256" key="5">
    <source>
        <dbReference type="ARBA" id="ARBA00023026"/>
    </source>
</evidence>
<keyword evidence="6" id="KW-0833">Ubl conjugation pathway</keyword>
<dbReference type="Proteomes" id="UP000535954">
    <property type="component" value="Unassembled WGS sequence"/>
</dbReference>
<evidence type="ECO:0000313" key="11">
    <source>
        <dbReference type="Proteomes" id="UP000535954"/>
    </source>
</evidence>
<dbReference type="InterPro" id="IPR003591">
    <property type="entry name" value="Leu-rich_rpt_typical-subtyp"/>
</dbReference>
<keyword evidence="6" id="KW-0964">Secreted</keyword>
<comment type="caution">
    <text evidence="9">The sequence shown here is derived from an EMBL/GenBank/DDBJ whole genome shotgun (WGS) entry which is preliminary data.</text>
</comment>
<feature type="active site" description="Glycyl thioester intermediate" evidence="6">
    <location>
        <position position="1744"/>
    </location>
</feature>
<dbReference type="Gene3D" id="1.20.58.360">
    <property type="entry name" value="Shigella T3SS effector IpaH defines"/>
    <property type="match status" value="1"/>
</dbReference>
<keyword evidence="6" id="KW-0808">Transferase</keyword>
<keyword evidence="6" id="KW-0832">Ubl conjugation</keyword>
<evidence type="ECO:0000313" key="10">
    <source>
        <dbReference type="EMBL" id="NNA77710.1"/>
    </source>
</evidence>
<gene>
    <name evidence="9" type="ORF">HBO13_11855</name>
    <name evidence="10" type="ORF">HBO30_03160</name>
</gene>
<dbReference type="InterPro" id="IPR050216">
    <property type="entry name" value="LRR_domain-containing"/>
</dbReference>
<dbReference type="Pfam" id="PF14496">
    <property type="entry name" value="NEL"/>
    <property type="match status" value="1"/>
</dbReference>
<dbReference type="InterPro" id="IPR046673">
    <property type="entry name" value="ToxA_N"/>
</dbReference>
<dbReference type="Pfam" id="PF20178">
    <property type="entry name" value="ToxA_N"/>
    <property type="match status" value="1"/>
</dbReference>
<evidence type="ECO:0000256" key="3">
    <source>
        <dbReference type="ARBA" id="ARBA00022614"/>
    </source>
</evidence>
<evidence type="ECO:0000256" key="4">
    <source>
        <dbReference type="ARBA" id="ARBA00022737"/>
    </source>
</evidence>
<dbReference type="PROSITE" id="PS52053">
    <property type="entry name" value="NEL"/>
    <property type="match status" value="1"/>
</dbReference>
<dbReference type="EMBL" id="JAAQYH010000005">
    <property type="protein sequence ID" value="NNA73333.1"/>
    <property type="molecule type" value="Genomic_DNA"/>
</dbReference>
<dbReference type="EMBL" id="JAAQYI010000002">
    <property type="protein sequence ID" value="NNA77710.1"/>
    <property type="molecule type" value="Genomic_DNA"/>
</dbReference>
<evidence type="ECO:0000256" key="6">
    <source>
        <dbReference type="PROSITE-ProRule" id="PRU01398"/>
    </source>
</evidence>
<evidence type="ECO:0000313" key="12">
    <source>
        <dbReference type="Proteomes" id="UP000586252"/>
    </source>
</evidence>
<dbReference type="GO" id="GO:0061630">
    <property type="term" value="F:ubiquitin protein ligase activity"/>
    <property type="evidence" value="ECO:0007669"/>
    <property type="project" value="UniProtKB-EC"/>
</dbReference>
<feature type="domain" description="NEL" evidence="8">
    <location>
        <begin position="1657"/>
        <end position="1970"/>
    </location>
</feature>
<keyword evidence="6" id="KW-1035">Host cytoplasm</keyword>
<name>A0A219A162_9PSED</name>
<dbReference type="InterPro" id="IPR001611">
    <property type="entry name" value="Leu-rich_rpt"/>
</dbReference>
<evidence type="ECO:0000313" key="9">
    <source>
        <dbReference type="EMBL" id="NNA73333.1"/>
    </source>
</evidence>
<dbReference type="PANTHER" id="PTHR48051:SF54">
    <property type="entry name" value="LEUCINE-RICH REPEAT-CONTAINING PROTEIN"/>
    <property type="match status" value="1"/>
</dbReference>
<dbReference type="Proteomes" id="UP000586252">
    <property type="component" value="Unassembled WGS sequence"/>
</dbReference>
<evidence type="ECO:0000256" key="7">
    <source>
        <dbReference type="SAM" id="Coils"/>
    </source>
</evidence>
<dbReference type="GO" id="GO:0016567">
    <property type="term" value="P:protein ubiquitination"/>
    <property type="evidence" value="ECO:0007669"/>
    <property type="project" value="InterPro"/>
</dbReference>
<comment type="similarity">
    <text evidence="6">Belongs to the LRR-containing bacterial E3 ligase family.</text>
</comment>
<evidence type="ECO:0000256" key="1">
    <source>
        <dbReference type="ARBA" id="ARBA00000900"/>
    </source>
</evidence>
<dbReference type="Pfam" id="PF13855">
    <property type="entry name" value="LRR_8"/>
    <property type="match status" value="1"/>
</dbReference>
<evidence type="ECO:0000256" key="2">
    <source>
        <dbReference type="ARBA" id="ARBA00012483"/>
    </source>
</evidence>
<feature type="coiled-coil region" evidence="7">
    <location>
        <begin position="221"/>
        <end position="255"/>
    </location>
</feature>
<organism evidence="9 11">
    <name type="scientific">Pseudomonas lactis</name>
    <dbReference type="NCBI Taxonomy" id="1615674"/>
    <lineage>
        <taxon>Bacteria</taxon>
        <taxon>Pseudomonadati</taxon>
        <taxon>Pseudomonadota</taxon>
        <taxon>Gammaproteobacteria</taxon>
        <taxon>Pseudomonadales</taxon>
        <taxon>Pseudomonadaceae</taxon>
        <taxon>Pseudomonas</taxon>
    </lineage>
</organism>
<evidence type="ECO:0000259" key="8">
    <source>
        <dbReference type="PROSITE" id="PS52053"/>
    </source>
</evidence>
<dbReference type="SUPFAM" id="SSF52058">
    <property type="entry name" value="L domain-like"/>
    <property type="match status" value="2"/>
</dbReference>
<dbReference type="GO" id="GO:0005576">
    <property type="term" value="C:extracellular region"/>
    <property type="evidence" value="ECO:0007669"/>
    <property type="project" value="UniProtKB-UniRule"/>
</dbReference>
<dbReference type="GeneID" id="45731027"/>
<dbReference type="InterPro" id="IPR029487">
    <property type="entry name" value="NEL_dom"/>
</dbReference>
<comment type="catalytic activity">
    <reaction evidence="1">
        <text>S-ubiquitinyl-[E2 ubiquitin-conjugating enzyme]-L-cysteine + [acceptor protein]-L-lysine = [E2 ubiquitin-conjugating enzyme]-L-cysteine + N(6)-ubiquitinyl-[acceptor protein]-L-lysine.</text>
        <dbReference type="EC" id="2.3.2.27"/>
    </reaction>
</comment>
<dbReference type="InterPro" id="IPR032675">
    <property type="entry name" value="LRR_dom_sf"/>
</dbReference>